<dbReference type="HOGENOM" id="CLU_2634436_0_0_4"/>
<protein>
    <submittedName>
        <fullName evidence="1">Uncharacterized protein</fullName>
    </submittedName>
</protein>
<keyword evidence="2" id="KW-1185">Reference proteome</keyword>
<sequence>MSSRAAAHVYSPHSSKAEIPLHFAQQFHQIALVYPVAAGGVDDDGFAAAAAVAAQSLIVIFQNKTPPERGKIHKSVT</sequence>
<comment type="caution">
    <text evidence="1">The sequence shown here is derived from an EMBL/GenBank/DDBJ whole genome shotgun (WGS) entry which is preliminary data.</text>
</comment>
<organism evidence="1 2">
    <name type="scientific">Neisseria shayeganii 871</name>
    <dbReference type="NCBI Taxonomy" id="1032488"/>
    <lineage>
        <taxon>Bacteria</taxon>
        <taxon>Pseudomonadati</taxon>
        <taxon>Pseudomonadota</taxon>
        <taxon>Betaproteobacteria</taxon>
        <taxon>Neisseriales</taxon>
        <taxon>Neisseriaceae</taxon>
        <taxon>Neisseria</taxon>
    </lineage>
</organism>
<dbReference type="STRING" id="1032488.HMPREF9371_0651"/>
<dbReference type="AlphaFoldDB" id="G4CGB2"/>
<evidence type="ECO:0000313" key="2">
    <source>
        <dbReference type="Proteomes" id="UP000003019"/>
    </source>
</evidence>
<proteinExistence type="predicted"/>
<dbReference type="EMBL" id="AGAY01000022">
    <property type="protein sequence ID" value="EGY53160.1"/>
    <property type="molecule type" value="Genomic_DNA"/>
</dbReference>
<accession>G4CGB2</accession>
<reference evidence="1 2" key="1">
    <citation type="submission" date="2011-05" db="EMBL/GenBank/DDBJ databases">
        <authorList>
            <person name="Muzny D."/>
            <person name="Qin X."/>
            <person name="Deng J."/>
            <person name="Jiang H."/>
            <person name="Liu Y."/>
            <person name="Qu J."/>
            <person name="Song X.-Z."/>
            <person name="Zhang L."/>
            <person name="Thornton R."/>
            <person name="Coyle M."/>
            <person name="Francisco L."/>
            <person name="Jackson L."/>
            <person name="Javaid M."/>
            <person name="Korchina V."/>
            <person name="Kovar C."/>
            <person name="Mata R."/>
            <person name="Mathew T."/>
            <person name="Ngo R."/>
            <person name="Nguyen L."/>
            <person name="Nguyen N."/>
            <person name="Okwuonu G."/>
            <person name="Ongeri F."/>
            <person name="Pham C."/>
            <person name="Simmons D."/>
            <person name="Wilczek-Boney K."/>
            <person name="Hale W."/>
            <person name="Jakkamsetti A."/>
            <person name="Pham P."/>
            <person name="Ruth R."/>
            <person name="San Lucas F."/>
            <person name="Warren J."/>
            <person name="Zhang J."/>
            <person name="Zhao Z."/>
            <person name="Zhou C."/>
            <person name="Zhu D."/>
            <person name="Lee S."/>
            <person name="Bess C."/>
            <person name="Blankenburg K."/>
            <person name="Forbes L."/>
            <person name="Fu Q."/>
            <person name="Gubbala S."/>
            <person name="Hirani K."/>
            <person name="Jayaseelan J.C."/>
            <person name="Lara F."/>
            <person name="Munidasa M."/>
            <person name="Palculict T."/>
            <person name="Patil S."/>
            <person name="Pu L.-L."/>
            <person name="Saada N."/>
            <person name="Tang L."/>
            <person name="Weissenberger G."/>
            <person name="Zhu Y."/>
            <person name="Hemphill L."/>
            <person name="Shang Y."/>
            <person name="Youmans B."/>
            <person name="Ayvaz T."/>
            <person name="Ross M."/>
            <person name="Santibanez J."/>
            <person name="Aqrawi P."/>
            <person name="Gross S."/>
            <person name="Joshi V."/>
            <person name="Fowler G."/>
            <person name="Nazareth L."/>
            <person name="Reid J."/>
            <person name="Worley K."/>
            <person name="Petrosino J."/>
            <person name="Highlander S."/>
            <person name="Gibbs R."/>
        </authorList>
    </citation>
    <scope>NUCLEOTIDE SEQUENCE [LARGE SCALE GENOMIC DNA]</scope>
    <source>
        <strain evidence="1 2">871</strain>
    </source>
</reference>
<name>G4CGB2_9NEIS</name>
<dbReference type="Proteomes" id="UP000003019">
    <property type="component" value="Unassembled WGS sequence"/>
</dbReference>
<gene>
    <name evidence="1" type="ORF">HMPREF9371_0651</name>
</gene>
<evidence type="ECO:0000313" key="1">
    <source>
        <dbReference type="EMBL" id="EGY53160.1"/>
    </source>
</evidence>